<keyword evidence="10" id="KW-1185">Reference proteome</keyword>
<dbReference type="Proteomes" id="UP000822476">
    <property type="component" value="Unassembled WGS sequence"/>
</dbReference>
<dbReference type="Pfam" id="PF04072">
    <property type="entry name" value="LCM"/>
    <property type="match status" value="1"/>
</dbReference>
<dbReference type="InterPro" id="IPR007213">
    <property type="entry name" value="Ppm1/Ppm2/Tcmp"/>
</dbReference>
<evidence type="ECO:0000256" key="1">
    <source>
        <dbReference type="ARBA" id="ARBA00000724"/>
    </source>
</evidence>
<comment type="similarity">
    <text evidence="3">Belongs to the methyltransferase superfamily. LCMT family.</text>
</comment>
<evidence type="ECO:0000256" key="6">
    <source>
        <dbReference type="ARBA" id="ARBA00022679"/>
    </source>
</evidence>
<dbReference type="InterPro" id="IPR029063">
    <property type="entry name" value="SAM-dependent_MTases_sf"/>
</dbReference>
<comment type="catalytic activity">
    <reaction evidence="1">
        <text>[phosphatase 2A protein]-C-terminal L-leucine + S-adenosyl-L-methionine = [phosphatase 2A protein]-C-terminal L-leucine methyl ester + S-adenosyl-L-homocysteine</text>
        <dbReference type="Rhea" id="RHEA:48544"/>
        <dbReference type="Rhea" id="RHEA-COMP:12134"/>
        <dbReference type="Rhea" id="RHEA-COMP:12135"/>
        <dbReference type="ChEBI" id="CHEBI:57856"/>
        <dbReference type="ChEBI" id="CHEBI:59789"/>
        <dbReference type="ChEBI" id="CHEBI:90516"/>
        <dbReference type="ChEBI" id="CHEBI:90517"/>
        <dbReference type="EC" id="2.1.1.233"/>
    </reaction>
</comment>
<dbReference type="AlphaFoldDB" id="A0A8S9YBP0"/>
<dbReference type="OrthoDB" id="203237at2759"/>
<accession>A0A8S9YBP0</accession>
<proteinExistence type="inferred from homology"/>
<keyword evidence="5" id="KW-0489">Methyltransferase</keyword>
<evidence type="ECO:0000313" key="10">
    <source>
        <dbReference type="Proteomes" id="UP000822476"/>
    </source>
</evidence>
<evidence type="ECO:0000256" key="8">
    <source>
        <dbReference type="ARBA" id="ARBA00032526"/>
    </source>
</evidence>
<dbReference type="EC" id="2.1.1.233" evidence="4"/>
<reference evidence="9" key="1">
    <citation type="submission" date="2019-07" db="EMBL/GenBank/DDBJ databases">
        <title>Annotation for the trematode Paragonimus miyazaki's.</title>
        <authorList>
            <person name="Choi Y.-J."/>
        </authorList>
    </citation>
    <scope>NUCLEOTIDE SEQUENCE</scope>
    <source>
        <strain evidence="9">Japan</strain>
    </source>
</reference>
<gene>
    <name evidence="9" type="ORF">EG68_08988</name>
</gene>
<sequence length="448" mass="50799">MFVCHSNEHLSTPRRNERLSYFVDRIKLSSFAERCRDFVAVCLQPQRENILFSLGTVLRLSSAIRGDRVPTKPSQRSGKTGNQHFCRGVNVQVLTLAAIHMLMASPSDRTIQATNDDATSSKAHAVKRGYWKDAYMHYFCPMPAHKSPEINRGYFVRTQAFKAITVSFIKSTNGNCQVVNLGAGSDTLYFQLRDSGTIPRKFVEVDLEHNVHRKISIIRKHKLLGDVEKHSVSETPSQGDSFVNPGTVVANSESNPMHSFFSTDQYCLFSFDLRLPVDNFITQLCSPTPGANLDKSIPTLFLAECVLVYMPPPQCLQLLQGLPAHFPHGAFLHYEQAGVNMEDRFGSIMMEHFRARDCDLPGLSSCKSLKEQEKRFLNTGWTKAKAWTVNEVYRAFSTNTRSRIERVELLDDLEISYQLYDHYCILVAVTDETLFSWNNLEEPLSIIP</sequence>
<evidence type="ECO:0000256" key="4">
    <source>
        <dbReference type="ARBA" id="ARBA00012834"/>
    </source>
</evidence>
<evidence type="ECO:0000256" key="5">
    <source>
        <dbReference type="ARBA" id="ARBA00022603"/>
    </source>
</evidence>
<dbReference type="SUPFAM" id="SSF53335">
    <property type="entry name" value="S-adenosyl-L-methionine-dependent methyltransferases"/>
    <property type="match status" value="1"/>
</dbReference>
<dbReference type="GO" id="GO:0018423">
    <property type="term" value="F:protein C-terminal leucine carboxyl O-methyltransferase activity"/>
    <property type="evidence" value="ECO:0007669"/>
    <property type="project" value="UniProtKB-EC"/>
</dbReference>
<keyword evidence="6" id="KW-0808">Transferase</keyword>
<dbReference type="Gene3D" id="3.40.50.150">
    <property type="entry name" value="Vaccinia Virus protein VP39"/>
    <property type="match status" value="1"/>
</dbReference>
<dbReference type="EMBL" id="JTDE01022212">
    <property type="protein sequence ID" value="KAF7231930.1"/>
    <property type="molecule type" value="Genomic_DNA"/>
</dbReference>
<organism evidence="9 10">
    <name type="scientific">Paragonimus skrjabini miyazakii</name>
    <dbReference type="NCBI Taxonomy" id="59628"/>
    <lineage>
        <taxon>Eukaryota</taxon>
        <taxon>Metazoa</taxon>
        <taxon>Spiralia</taxon>
        <taxon>Lophotrochozoa</taxon>
        <taxon>Platyhelminthes</taxon>
        <taxon>Trematoda</taxon>
        <taxon>Digenea</taxon>
        <taxon>Plagiorchiida</taxon>
        <taxon>Troglotremata</taxon>
        <taxon>Troglotrematidae</taxon>
        <taxon>Paragonimus</taxon>
    </lineage>
</organism>
<evidence type="ECO:0000313" key="9">
    <source>
        <dbReference type="EMBL" id="KAF7231930.1"/>
    </source>
</evidence>
<name>A0A8S9YBP0_9TREM</name>
<comment type="function">
    <text evidence="2">Methylates the carboxyl group of the C-terminal leucine residue of protein phosphatase 2A catalytic subunits to form alpha-leucine ester residues.</text>
</comment>
<dbReference type="GO" id="GO:0005829">
    <property type="term" value="C:cytosol"/>
    <property type="evidence" value="ECO:0007669"/>
    <property type="project" value="TreeGrafter"/>
</dbReference>
<comment type="caution">
    <text evidence="9">The sequence shown here is derived from an EMBL/GenBank/DDBJ whole genome shotgun (WGS) entry which is preliminary data.</text>
</comment>
<dbReference type="InterPro" id="IPR016651">
    <property type="entry name" value="LCMT1"/>
</dbReference>
<dbReference type="GO" id="GO:0032259">
    <property type="term" value="P:methylation"/>
    <property type="evidence" value="ECO:0007669"/>
    <property type="project" value="UniProtKB-KW"/>
</dbReference>
<protein>
    <recommendedName>
        <fullName evidence="4">[phosphatase 2A protein]-leucine-carboxy methyltransferase</fullName>
        <ecNumber evidence="4">2.1.1.233</ecNumber>
    </recommendedName>
    <alternativeName>
        <fullName evidence="8">[Phosphatase 2A protein]-leucine-carboxy methyltransferase 1</fullName>
    </alternativeName>
</protein>
<evidence type="ECO:0000256" key="2">
    <source>
        <dbReference type="ARBA" id="ARBA00003455"/>
    </source>
</evidence>
<evidence type="ECO:0000256" key="3">
    <source>
        <dbReference type="ARBA" id="ARBA00010703"/>
    </source>
</evidence>
<evidence type="ECO:0000256" key="7">
    <source>
        <dbReference type="ARBA" id="ARBA00022691"/>
    </source>
</evidence>
<dbReference type="PANTHER" id="PTHR13600">
    <property type="entry name" value="LEUCINE CARBOXYL METHYLTRANSFERASE"/>
    <property type="match status" value="1"/>
</dbReference>
<dbReference type="PANTHER" id="PTHR13600:SF33">
    <property type="entry name" value="LEUCINE CARBOXYL METHYLTRANSFERASE 1"/>
    <property type="match status" value="1"/>
</dbReference>
<keyword evidence="7" id="KW-0949">S-adenosyl-L-methionine</keyword>